<evidence type="ECO:0000313" key="5">
    <source>
        <dbReference type="EMBL" id="MFC4605021.1"/>
    </source>
</evidence>
<dbReference type="SUPFAM" id="SSF53649">
    <property type="entry name" value="Alkaline phosphatase-like"/>
    <property type="match status" value="1"/>
</dbReference>
<evidence type="ECO:0000259" key="4">
    <source>
        <dbReference type="Pfam" id="PF00884"/>
    </source>
</evidence>
<dbReference type="InterPro" id="IPR006311">
    <property type="entry name" value="TAT_signal"/>
</dbReference>
<keyword evidence="6" id="KW-1185">Reference proteome</keyword>
<dbReference type="InterPro" id="IPR051849">
    <property type="entry name" value="GAG-degrading_sulfatase"/>
</dbReference>
<name>A0ABV9FSQ4_9NOCA</name>
<reference evidence="6" key="1">
    <citation type="journal article" date="2019" name="Int. J. Syst. Evol. Microbiol.">
        <title>The Global Catalogue of Microorganisms (GCM) 10K type strain sequencing project: providing services to taxonomists for standard genome sequencing and annotation.</title>
        <authorList>
            <consortium name="The Broad Institute Genomics Platform"/>
            <consortium name="The Broad Institute Genome Sequencing Center for Infectious Disease"/>
            <person name="Wu L."/>
            <person name="Ma J."/>
        </authorList>
    </citation>
    <scope>NUCLEOTIDE SEQUENCE [LARGE SCALE GENOMIC DNA]</scope>
    <source>
        <strain evidence="6">CCUG 54520</strain>
    </source>
</reference>
<comment type="caution">
    <text evidence="5">The sequence shown here is derived from an EMBL/GenBank/DDBJ whole genome shotgun (WGS) entry which is preliminary data.</text>
</comment>
<evidence type="ECO:0000256" key="2">
    <source>
        <dbReference type="ARBA" id="ARBA00022801"/>
    </source>
</evidence>
<dbReference type="PROSITE" id="PS51318">
    <property type="entry name" value="TAT"/>
    <property type="match status" value="1"/>
</dbReference>
<evidence type="ECO:0000256" key="1">
    <source>
        <dbReference type="ARBA" id="ARBA00008779"/>
    </source>
</evidence>
<keyword evidence="3" id="KW-0732">Signal</keyword>
<feature type="chain" id="PRO_5046202645" evidence="3">
    <location>
        <begin position="23"/>
        <end position="532"/>
    </location>
</feature>
<dbReference type="Proteomes" id="UP001595914">
    <property type="component" value="Unassembled WGS sequence"/>
</dbReference>
<gene>
    <name evidence="5" type="ORF">ACFO6S_15080</name>
</gene>
<feature type="domain" description="Sulfatase N-terminal" evidence="4">
    <location>
        <begin position="42"/>
        <end position="399"/>
    </location>
</feature>
<dbReference type="PROSITE" id="PS00523">
    <property type="entry name" value="SULFATASE_1"/>
    <property type="match status" value="1"/>
</dbReference>
<evidence type="ECO:0000256" key="3">
    <source>
        <dbReference type="SAM" id="SignalP"/>
    </source>
</evidence>
<feature type="signal peptide" evidence="3">
    <location>
        <begin position="1"/>
        <end position="22"/>
    </location>
</feature>
<dbReference type="Gene3D" id="3.40.720.10">
    <property type="entry name" value="Alkaline Phosphatase, subunit A"/>
    <property type="match status" value="1"/>
</dbReference>
<dbReference type="InterPro" id="IPR024607">
    <property type="entry name" value="Sulfatase_CS"/>
</dbReference>
<accession>A0ABV9FSQ4</accession>
<organism evidence="5 6">
    <name type="scientific">Rhodococcus kronopolitis</name>
    <dbReference type="NCBI Taxonomy" id="1460226"/>
    <lineage>
        <taxon>Bacteria</taxon>
        <taxon>Bacillati</taxon>
        <taxon>Actinomycetota</taxon>
        <taxon>Actinomycetes</taxon>
        <taxon>Mycobacteriales</taxon>
        <taxon>Nocardiaceae</taxon>
        <taxon>Rhodococcus</taxon>
    </lineage>
</organism>
<sequence>MFRRRSFLGGAGALVVAGLAAAGPTATRAAPTETAPALPARPNIVVIVTDQERRPMHWPPGWAEQNLPNRQRLANQGLSFNHAFCNSAMCSPSRSTFFTGLYPAQHGVTATLTEGGTLSPSEPQLQVGEQNMAKLLESAGYNVHYRGKWHMSKGAAGGDPSSADLAAFGFRGWIPPEAGQDTNPDNFGGGCADHDRSIAEQAAEFLGGVGTDDATPFALIVSFVNPHDVLAYPQTWDAIEGNCDNYGAAAPGSFEQGIELPPTAGEELALNHKPTAQIQSKALLAGGLGPLLGPQAPKNYVNFYAYMHKVVDEHIGTVLDALEAVPGRREKTVVIRMSDHGEMGLSHGGLRQKVFNAYEETLRVPLVISNPLLFPGPVETDALASLIDVMPTLATLADVPDRAAWRFLGTDLMPVVRAPDTQVQDLVHFTYDDQNCAVPDGQFIVTQPNHIRAVRDARWKYTMYFDPAGAAGPQFELYDLLADPLEVHNRADPLNVGYFDPGQVARMHATLLRVMAEKGTTPAGIALVAGSS</sequence>
<dbReference type="InterPro" id="IPR000917">
    <property type="entry name" value="Sulfatase_N"/>
</dbReference>
<proteinExistence type="inferred from homology"/>
<dbReference type="PANTHER" id="PTHR46615:SF1">
    <property type="entry name" value="ARYLSULFATASE K"/>
    <property type="match status" value="1"/>
</dbReference>
<dbReference type="EMBL" id="JBHSFO010000009">
    <property type="protein sequence ID" value="MFC4605021.1"/>
    <property type="molecule type" value="Genomic_DNA"/>
</dbReference>
<dbReference type="RefSeq" id="WP_378418300.1">
    <property type="nucleotide sequence ID" value="NZ_JBHSFO010000009.1"/>
</dbReference>
<dbReference type="InterPro" id="IPR017850">
    <property type="entry name" value="Alkaline_phosphatase_core_sf"/>
</dbReference>
<evidence type="ECO:0000313" key="6">
    <source>
        <dbReference type="Proteomes" id="UP001595914"/>
    </source>
</evidence>
<dbReference type="Pfam" id="PF00884">
    <property type="entry name" value="Sulfatase"/>
    <property type="match status" value="1"/>
</dbReference>
<keyword evidence="2" id="KW-0378">Hydrolase</keyword>
<comment type="similarity">
    <text evidence="1">Belongs to the sulfatase family.</text>
</comment>
<dbReference type="CDD" id="cd16035">
    <property type="entry name" value="sulfatase_like"/>
    <property type="match status" value="1"/>
</dbReference>
<dbReference type="PANTHER" id="PTHR46615">
    <property type="entry name" value="ARYLSULFATASE K"/>
    <property type="match status" value="1"/>
</dbReference>
<protein>
    <submittedName>
        <fullName evidence="5">Sulfatase-like hydrolase/transferase</fullName>
    </submittedName>
</protein>